<proteinExistence type="predicted"/>
<organism evidence="2 3">
    <name type="scientific">Pleurodeles waltl</name>
    <name type="common">Iberian ribbed newt</name>
    <dbReference type="NCBI Taxonomy" id="8319"/>
    <lineage>
        <taxon>Eukaryota</taxon>
        <taxon>Metazoa</taxon>
        <taxon>Chordata</taxon>
        <taxon>Craniata</taxon>
        <taxon>Vertebrata</taxon>
        <taxon>Euteleostomi</taxon>
        <taxon>Amphibia</taxon>
        <taxon>Batrachia</taxon>
        <taxon>Caudata</taxon>
        <taxon>Salamandroidea</taxon>
        <taxon>Salamandridae</taxon>
        <taxon>Pleurodelinae</taxon>
        <taxon>Pleurodeles</taxon>
    </lineage>
</organism>
<evidence type="ECO:0000256" key="1">
    <source>
        <dbReference type="SAM" id="SignalP"/>
    </source>
</evidence>
<reference evidence="2" key="1">
    <citation type="journal article" date="2022" name="bioRxiv">
        <title>Sequencing and chromosome-scale assembly of the giantPleurodeles waltlgenome.</title>
        <authorList>
            <person name="Brown T."/>
            <person name="Elewa A."/>
            <person name="Iarovenko S."/>
            <person name="Subramanian E."/>
            <person name="Araus A.J."/>
            <person name="Petzold A."/>
            <person name="Susuki M."/>
            <person name="Suzuki K.-i.T."/>
            <person name="Hayashi T."/>
            <person name="Toyoda A."/>
            <person name="Oliveira C."/>
            <person name="Osipova E."/>
            <person name="Leigh N.D."/>
            <person name="Simon A."/>
            <person name="Yun M.H."/>
        </authorList>
    </citation>
    <scope>NUCLEOTIDE SEQUENCE</scope>
    <source>
        <strain evidence="2">20211129_DDA</strain>
        <tissue evidence="2">Liver</tissue>
    </source>
</reference>
<evidence type="ECO:0008006" key="4">
    <source>
        <dbReference type="Google" id="ProtNLM"/>
    </source>
</evidence>
<feature type="signal peptide" evidence="1">
    <location>
        <begin position="1"/>
        <end position="27"/>
    </location>
</feature>
<evidence type="ECO:0000313" key="3">
    <source>
        <dbReference type="Proteomes" id="UP001066276"/>
    </source>
</evidence>
<dbReference type="EMBL" id="JANPWB010000010">
    <property type="protein sequence ID" value="KAJ1144503.1"/>
    <property type="molecule type" value="Genomic_DNA"/>
</dbReference>
<accession>A0AAV7QWR6</accession>
<keyword evidence="3" id="KW-1185">Reference proteome</keyword>
<gene>
    <name evidence="2" type="ORF">NDU88_010801</name>
</gene>
<comment type="caution">
    <text evidence="2">The sequence shown here is derived from an EMBL/GenBank/DDBJ whole genome shotgun (WGS) entry which is preliminary data.</text>
</comment>
<sequence>MASSSWAVRKLAAAVLLLVCLDSRHNGLWNYSRWTAGQVLCSTLCDWGGFGLRKLVLSFWVPAFCRQCHGAY</sequence>
<protein>
    <recommendedName>
        <fullName evidence="4">Secreted protein</fullName>
    </recommendedName>
</protein>
<evidence type="ECO:0000313" key="2">
    <source>
        <dbReference type="EMBL" id="KAJ1144503.1"/>
    </source>
</evidence>
<feature type="chain" id="PRO_5043328148" description="Secreted protein" evidence="1">
    <location>
        <begin position="28"/>
        <end position="72"/>
    </location>
</feature>
<dbReference type="Proteomes" id="UP001066276">
    <property type="component" value="Chromosome 6"/>
</dbReference>
<keyword evidence="1" id="KW-0732">Signal</keyword>
<dbReference type="AlphaFoldDB" id="A0AAV7QWR6"/>
<name>A0AAV7QWR6_PLEWA</name>